<dbReference type="InterPro" id="IPR036890">
    <property type="entry name" value="HATPase_C_sf"/>
</dbReference>
<dbReference type="SUPFAM" id="SSF47384">
    <property type="entry name" value="Homodimeric domain of signal transducing histidine kinase"/>
    <property type="match status" value="1"/>
</dbReference>
<protein>
    <submittedName>
        <fullName evidence="4">Histidine kinase-, DNA gyrase B-, and HSP90-like ATPase</fullName>
    </submittedName>
</protein>
<organism evidence="4 5">
    <name type="scientific">Flexibacter flexilis DSM 6793</name>
    <dbReference type="NCBI Taxonomy" id="927664"/>
    <lineage>
        <taxon>Bacteria</taxon>
        <taxon>Pseudomonadati</taxon>
        <taxon>Bacteroidota</taxon>
        <taxon>Cytophagia</taxon>
        <taxon>Cytophagales</taxon>
        <taxon>Flexibacteraceae</taxon>
        <taxon>Flexibacter</taxon>
    </lineage>
</organism>
<dbReference type="Gene3D" id="3.30.565.10">
    <property type="entry name" value="Histidine kinase-like ATPase, C-terminal domain"/>
    <property type="match status" value="1"/>
</dbReference>
<dbReference type="STRING" id="927664.SAMN05421780_11722"/>
<dbReference type="OrthoDB" id="937978at2"/>
<evidence type="ECO:0000313" key="4">
    <source>
        <dbReference type="EMBL" id="SFC99342.1"/>
    </source>
</evidence>
<evidence type="ECO:0000256" key="2">
    <source>
        <dbReference type="SAM" id="Phobius"/>
    </source>
</evidence>
<gene>
    <name evidence="4" type="ORF">SAMN05421780_11722</name>
</gene>
<dbReference type="AlphaFoldDB" id="A0A1I1NPZ1"/>
<reference evidence="4 5" key="1">
    <citation type="submission" date="2016-10" db="EMBL/GenBank/DDBJ databases">
        <authorList>
            <person name="de Groot N.N."/>
        </authorList>
    </citation>
    <scope>NUCLEOTIDE SEQUENCE [LARGE SCALE GENOMIC DNA]</scope>
    <source>
        <strain evidence="4 5">DSM 6793</strain>
    </source>
</reference>
<evidence type="ECO:0000256" key="1">
    <source>
        <dbReference type="ARBA" id="ARBA00022553"/>
    </source>
</evidence>
<keyword evidence="4" id="KW-0808">Transferase</keyword>
<sequence>MRLVQFTLIFFLTLVARLAYSQSKEVLSIENQVYNLNNNYQYDSSFALIRHFLNRPNTTNTDRYYAYLYLSYTSKRIYDYKAVLIHLDSALYWGLQTEKPQYYTMNILCQKSFAMFDVQQYRAADSLMQPLISSHYQYLDDENKAKILTQESYLLYQKKQYKQAEQKYLQTLPLLRQSNPCDLPLIYGKLIGLYSQTNHIPNMYKVYEKGMHYADSCNILKYKVYLNLIMYRELEVHKKYAEAFYYIKLYDSFFYIYDERGYQHQIKELNQSNEIERKDVEIATQEKQQKYLLTIVLILVSAILIFIWLYLKLKQQHRIIQQQQKVNEQVISIISHDIKEPLLAVKLLLKKLNIQDKIMVQVSQSLEQQISSVNHILTSLLEIRKNNTQNTATLWPILNNVIKDLDTKIQNKELTIVNEITEATQVPISPEKLRIILYNLLGNAIKYSHHQGQIHLFNTAQGFAIQDFGIGIPAQKLNTLLKDAVVSGKGTAQEEGNGMGLYIMGQITKQSKIEIRFISEEGKGTTVHIIY</sequence>
<dbReference type="PANTHER" id="PTHR43547:SF2">
    <property type="entry name" value="HYBRID SIGNAL TRANSDUCTION HISTIDINE KINASE C"/>
    <property type="match status" value="1"/>
</dbReference>
<dbReference type="InterPro" id="IPR003594">
    <property type="entry name" value="HATPase_dom"/>
</dbReference>
<dbReference type="PANTHER" id="PTHR43547">
    <property type="entry name" value="TWO-COMPONENT HISTIDINE KINASE"/>
    <property type="match status" value="1"/>
</dbReference>
<dbReference type="PROSITE" id="PS50109">
    <property type="entry name" value="HIS_KIN"/>
    <property type="match status" value="1"/>
</dbReference>
<keyword evidence="2" id="KW-1133">Transmembrane helix</keyword>
<feature type="domain" description="Histidine kinase" evidence="3">
    <location>
        <begin position="333"/>
        <end position="531"/>
    </location>
</feature>
<dbReference type="SUPFAM" id="SSF55874">
    <property type="entry name" value="ATPase domain of HSP90 chaperone/DNA topoisomerase II/histidine kinase"/>
    <property type="match status" value="1"/>
</dbReference>
<dbReference type="GO" id="GO:0000155">
    <property type="term" value="F:phosphorelay sensor kinase activity"/>
    <property type="evidence" value="ECO:0007669"/>
    <property type="project" value="InterPro"/>
</dbReference>
<evidence type="ECO:0000259" key="3">
    <source>
        <dbReference type="PROSITE" id="PS50109"/>
    </source>
</evidence>
<keyword evidence="4" id="KW-0418">Kinase</keyword>
<dbReference type="Pfam" id="PF02518">
    <property type="entry name" value="HATPase_c"/>
    <property type="match status" value="1"/>
</dbReference>
<name>A0A1I1NPZ1_9BACT</name>
<keyword evidence="5" id="KW-1185">Reference proteome</keyword>
<keyword evidence="2" id="KW-0472">Membrane</keyword>
<dbReference type="InterPro" id="IPR036097">
    <property type="entry name" value="HisK_dim/P_sf"/>
</dbReference>
<feature type="transmembrane region" description="Helical" evidence="2">
    <location>
        <begin position="291"/>
        <end position="311"/>
    </location>
</feature>
<dbReference type="InterPro" id="IPR005467">
    <property type="entry name" value="His_kinase_dom"/>
</dbReference>
<dbReference type="SMART" id="SM00387">
    <property type="entry name" value="HATPase_c"/>
    <property type="match status" value="1"/>
</dbReference>
<proteinExistence type="predicted"/>
<dbReference type="EMBL" id="FOLE01000017">
    <property type="protein sequence ID" value="SFC99342.1"/>
    <property type="molecule type" value="Genomic_DNA"/>
</dbReference>
<dbReference type="Proteomes" id="UP000199514">
    <property type="component" value="Unassembled WGS sequence"/>
</dbReference>
<accession>A0A1I1NPZ1</accession>
<keyword evidence="1" id="KW-0597">Phosphoprotein</keyword>
<keyword evidence="2" id="KW-0812">Transmembrane</keyword>
<evidence type="ECO:0000313" key="5">
    <source>
        <dbReference type="Proteomes" id="UP000199514"/>
    </source>
</evidence>